<evidence type="ECO:0000256" key="2">
    <source>
        <dbReference type="ARBA" id="ARBA00022630"/>
    </source>
</evidence>
<dbReference type="GO" id="GO:0016709">
    <property type="term" value="F:oxidoreductase activity, acting on paired donors, with incorporation or reduction of molecular oxygen, NAD(P)H as one donor, and incorporation of one atom of oxygen"/>
    <property type="evidence" value="ECO:0007669"/>
    <property type="project" value="UniProtKB-ARBA"/>
</dbReference>
<dbReference type="Pfam" id="PF01494">
    <property type="entry name" value="FAD_binding_3"/>
    <property type="match status" value="1"/>
</dbReference>
<dbReference type="InterPro" id="IPR002938">
    <property type="entry name" value="FAD-bd"/>
</dbReference>
<dbReference type="InterPro" id="IPR036188">
    <property type="entry name" value="FAD/NAD-bd_sf"/>
</dbReference>
<evidence type="ECO:0000256" key="1">
    <source>
        <dbReference type="ARBA" id="ARBA00001974"/>
    </source>
</evidence>
<feature type="domain" description="FAD-binding" evidence="5">
    <location>
        <begin position="7"/>
        <end position="358"/>
    </location>
</feature>
<keyword evidence="7" id="KW-1185">Reference proteome</keyword>
<gene>
    <name evidence="6" type="ORF">GTS_24610</name>
</gene>
<keyword evidence="2" id="KW-0285">Flavoprotein</keyword>
<proteinExistence type="predicted"/>
<keyword evidence="3" id="KW-0274">FAD</keyword>
<dbReference type="InterPro" id="IPR050641">
    <property type="entry name" value="RIFMO-like"/>
</dbReference>
<comment type="caution">
    <text evidence="6">The sequence shown here is derived from an EMBL/GenBank/DDBJ whole genome shotgun (WGS) entry which is preliminary data.</text>
</comment>
<dbReference type="PANTHER" id="PTHR43004:SF19">
    <property type="entry name" value="BINDING MONOOXYGENASE, PUTATIVE (JCVI)-RELATED"/>
    <property type="match status" value="1"/>
</dbReference>
<dbReference type="GO" id="GO:0071949">
    <property type="term" value="F:FAD binding"/>
    <property type="evidence" value="ECO:0007669"/>
    <property type="project" value="InterPro"/>
</dbReference>
<dbReference type="SUPFAM" id="SSF51905">
    <property type="entry name" value="FAD/NAD(P)-binding domain"/>
    <property type="match status" value="1"/>
</dbReference>
<protein>
    <submittedName>
        <fullName evidence="6">FAD-dependent oxidoreductase</fullName>
    </submittedName>
</protein>
<dbReference type="OrthoDB" id="4246007at2"/>
<evidence type="ECO:0000313" key="7">
    <source>
        <dbReference type="Proteomes" id="UP000298860"/>
    </source>
</evidence>
<comment type="cofactor">
    <cofactor evidence="1">
        <name>FAD</name>
        <dbReference type="ChEBI" id="CHEBI:57692"/>
    </cofactor>
</comment>
<evidence type="ECO:0000256" key="4">
    <source>
        <dbReference type="SAM" id="MobiDB-lite"/>
    </source>
</evidence>
<feature type="region of interest" description="Disordered" evidence="4">
    <location>
        <begin position="400"/>
        <end position="422"/>
    </location>
</feature>
<dbReference type="Gene3D" id="3.50.50.60">
    <property type="entry name" value="FAD/NAD(P)-binding domain"/>
    <property type="match status" value="1"/>
</dbReference>
<dbReference type="AlphaFoldDB" id="A0A4D4J849"/>
<name>A0A4D4J849_9PSEU</name>
<organism evidence="6 7">
    <name type="scientific">Gandjariella thermophila</name>
    <dbReference type="NCBI Taxonomy" id="1931992"/>
    <lineage>
        <taxon>Bacteria</taxon>
        <taxon>Bacillati</taxon>
        <taxon>Actinomycetota</taxon>
        <taxon>Actinomycetes</taxon>
        <taxon>Pseudonocardiales</taxon>
        <taxon>Pseudonocardiaceae</taxon>
        <taxon>Gandjariella</taxon>
    </lineage>
</organism>
<reference evidence="7" key="1">
    <citation type="submission" date="2019-04" db="EMBL/GenBank/DDBJ databases">
        <title>Draft genome sequence of Pseudonocardiaceae bacterium SL3-2-4.</title>
        <authorList>
            <person name="Ningsih F."/>
            <person name="Yokota A."/>
            <person name="Sakai Y."/>
            <person name="Nanatani K."/>
            <person name="Yabe S."/>
            <person name="Oetari A."/>
            <person name="Sjamsuridzal W."/>
        </authorList>
    </citation>
    <scope>NUCLEOTIDE SEQUENCE [LARGE SCALE GENOMIC DNA]</scope>
    <source>
        <strain evidence="7">SL3-2-4</strain>
    </source>
</reference>
<accession>A0A4D4J849</accession>
<evidence type="ECO:0000313" key="6">
    <source>
        <dbReference type="EMBL" id="GDY30828.1"/>
    </source>
</evidence>
<dbReference type="Gene3D" id="3.40.30.120">
    <property type="match status" value="1"/>
</dbReference>
<dbReference type="PANTHER" id="PTHR43004">
    <property type="entry name" value="TRK SYSTEM POTASSIUM UPTAKE PROTEIN"/>
    <property type="match status" value="1"/>
</dbReference>
<sequence length="521" mass="53794">MSESSPPVVVVGAGLAGLSTAMFLGLHGVPSLVVERHPGTSTQPKARGQFPNTMEALRVAGVAERVRKAGPAPDADFAISIVRSLTGPVIKTIMAEKGPDLSAFTPAGWGNTSQERAETVLAERAVELGAEIAFRTELVSFTQDAGGVTAVLRDLAGGTERTVRAGYLVAADGHRSPVRAALGIGRHGRGVLGDAVSALVEADLAAALPAELALIHVHNPELPTGSATLVSTDHPGRYAFAVGYRPGDAETAFSERHIVDLVRVAAGMPGLAVRVLDVGTTQTAALVADQFRAGRVLLAGDAAHVMPPTGGAGGNLAVLDGYQLGWKLAMVVRGQAGPALLDSHDAERRPYADWVVEQQYARMVERVAPHPRDGDVAEELPPEFALFGYRYPHGAVVREPDDDGAPFEDPAAPTGRPGSRAPHVGLATGSTIDLFGRGFVLLAGPSGAAWADAAAEAGRRLGIDVATHRIAAADAAGWCAAYGVGPGGASLVRPDGFVAWRSRGPGDPAAVEKALRTVLAR</sequence>
<dbReference type="PRINTS" id="PR00420">
    <property type="entry name" value="RNGMNOXGNASE"/>
</dbReference>
<evidence type="ECO:0000256" key="3">
    <source>
        <dbReference type="ARBA" id="ARBA00022827"/>
    </source>
</evidence>
<evidence type="ECO:0000259" key="5">
    <source>
        <dbReference type="Pfam" id="PF01494"/>
    </source>
</evidence>
<dbReference type="RefSeq" id="WP_137813948.1">
    <property type="nucleotide sequence ID" value="NZ_BJFL01000010.1"/>
</dbReference>
<dbReference type="EMBL" id="BJFL01000010">
    <property type="protein sequence ID" value="GDY30828.1"/>
    <property type="molecule type" value="Genomic_DNA"/>
</dbReference>
<dbReference type="Proteomes" id="UP000298860">
    <property type="component" value="Unassembled WGS sequence"/>
</dbReference>
<dbReference type="Pfam" id="PF21274">
    <property type="entry name" value="Rng_hyd_C"/>
    <property type="match status" value="1"/>
</dbReference>
<dbReference type="Gene3D" id="3.30.9.10">
    <property type="entry name" value="D-Amino Acid Oxidase, subunit A, domain 2"/>
    <property type="match status" value="1"/>
</dbReference>